<sequence>MRQLLLGLAALLVGVHFSWMALGLFRLIWWTIVRLLQLTVLLAGSGSFWWVLRSYQLQKEQELLEHAVQKFNYYRKYRSRSESCSSAKVNLSVGGDHAAAAACSGMMDAGFQLQIVKRLPLVAYLRMTWGLPPQICDDIAAFVQSIVKEYVTFWYHAISPDKDFPNDVNFLLADMLGAITSRVLEIDSAEALTMVAKSLDLLRLHLGWFREAYAQLADEYPAVFEGETESNLLKRQDYVAAFVQRSPFIHPGCVRAGTQGFSPSPDENRKSEKICGENAEAAYLRHVATQLLIQLKPQLGQQQDTNVFVSIAMNLLREVTAFKILKPLSEYLQPRYANEIISYCLQAFVDEKTAAAQTSSTISSGNSVGLVPNLTLNKLRSTSRILYKASKRSGEQAEAAFQAVVDAVASAASSAAAGAAEMVFEGEDWIDSSNNIFAFGTAVFAANASGYSGEKKGMPSIFAMDDRVNVAKAAKMMNPRGLIPGGLLSHKAASDHNRIASHIDDLKNAKTNIGSSFNSSIGKVKKHFRTLSSHPVDYLSAPPLGAGAGTAARMIRKPGHLFQKAWKRGESEETSPNFSFGTDAAATPTSRNRRCSSAHSVSSLNSLFSPMCDDEVELNARTAGGIANMVADRKRVVLQVEKSVANYMKMYVKCPEMRSSARSRELHDLVAAMENLFMLGFHSYESEDECDNEEPSTPPLSPYVRRRSSVASEKEEAACYRRDSVDTEKSSSFDEDSLYSHYYWEFLARDRPGADALNAHWRFVASQCPICSPSESLVSTRGVQWLLSALVKGSLGVFCSELFDHSAIIELFYDSFALLLDKTLAESVLGALSELDKLNVCIDIPVLLGIQSHTDQDFFGVSPQWGLGGVAFANATIRVLERAWETERFVPMNGWVKASDKRWQELPSSEWVWEDDWSLESSGNNPGESPGNEVADSGWEFAKTFDDNFHEKETKFDAVRRRRWIRRRCQLPPILLPPSLPGLSSNSGVSSPMASAAASKGVDRVKKLKQRFNALTREKKREKKIAANTLQLKSSVIHKDTAESPVRSSTSGMGDSDDSQQVLTKTSAFMKAQASIHSLRRGFSSRSIISSSDSHSLSAKPPIDHDPAILYENDSYDDDLCFRCLNALSSFKTDVGTCNSCQQRVCSSCLDFATFLTYPPPLESSKKAQVCGDCYDRLLSKYKLRIEAHVGKYLVKERERASSISCSFSVTTSNDTARHSHSTASNGTPSVGDVDLTASEDATSLLSPNRAGSSNFEITVKIKDDEAYAWSIIKTFQDFVVLEKRLNEKLKKQEKKHGARCQACHLKGVDYMEMTLITPSLKSLPVATLSYEKQLSVLEQFLQQLLACDTLCQSSLVQKFLLVANANGTSPTPIRNPSASARDISDHMTSPSLAFPSVNGTSGSGGPGVGNAGDVLAENGKWRKGRWLARDANSKESKMRVLQKIEVSLFAVLGEVFEFDGIGLVRRQIFSMTRSFIKAFLGASHFRMLERHFLSFTDPKRLSGWINDLHLYMFSDSSDDKVAPPSVHDMHVLRKNCLEAILASFPSKALSLFGDTACENAALKVHEFLQHEVFVKNLFYSITDELLLHLFPDSTTFKGKKASPAAPNPLSPSSTTTTSIGEETVAASIDDDAVDLVTQPESPILAVDTTEKKHSAKK</sequence>
<evidence type="ECO:0000313" key="2">
    <source>
        <dbReference type="Proteomes" id="UP001163321"/>
    </source>
</evidence>
<dbReference type="Proteomes" id="UP001163321">
    <property type="component" value="Chromosome 1"/>
</dbReference>
<dbReference type="EMBL" id="CM047580">
    <property type="protein sequence ID" value="KAI9922936.1"/>
    <property type="molecule type" value="Genomic_DNA"/>
</dbReference>
<keyword evidence="2" id="KW-1185">Reference proteome</keyword>
<proteinExistence type="predicted"/>
<organism evidence="1 2">
    <name type="scientific">Peronosclerospora sorghi</name>
    <dbReference type="NCBI Taxonomy" id="230839"/>
    <lineage>
        <taxon>Eukaryota</taxon>
        <taxon>Sar</taxon>
        <taxon>Stramenopiles</taxon>
        <taxon>Oomycota</taxon>
        <taxon>Peronosporomycetes</taxon>
        <taxon>Peronosporales</taxon>
        <taxon>Peronosporaceae</taxon>
        <taxon>Peronosclerospora</taxon>
    </lineage>
</organism>
<comment type="caution">
    <text evidence="1">The sequence shown here is derived from an EMBL/GenBank/DDBJ whole genome shotgun (WGS) entry which is preliminary data.</text>
</comment>
<gene>
    <name evidence="1" type="ORF">PsorP6_001375</name>
</gene>
<protein>
    <submittedName>
        <fullName evidence="1">Uncharacterized protein</fullName>
    </submittedName>
</protein>
<reference evidence="1 2" key="1">
    <citation type="journal article" date="2022" name="bioRxiv">
        <title>The genome of the oomycete Peronosclerospora sorghi, a cosmopolitan pathogen of maize and sorghum, is inflated with dispersed pseudogenes.</title>
        <authorList>
            <person name="Fletcher K."/>
            <person name="Martin F."/>
            <person name="Isakeit T."/>
            <person name="Cavanaugh K."/>
            <person name="Magill C."/>
            <person name="Michelmore R."/>
        </authorList>
    </citation>
    <scope>NUCLEOTIDE SEQUENCE [LARGE SCALE GENOMIC DNA]</scope>
    <source>
        <strain evidence="1">P6</strain>
    </source>
</reference>
<accession>A0ACC0WY75</accession>
<evidence type="ECO:0000313" key="1">
    <source>
        <dbReference type="EMBL" id="KAI9922936.1"/>
    </source>
</evidence>
<name>A0ACC0WY75_9STRA</name>